<dbReference type="OrthoDB" id="9803968at2"/>
<dbReference type="InterPro" id="IPR032387">
    <property type="entry name" value="ACAS_N"/>
</dbReference>
<dbReference type="STRING" id="650891.SAMN05216203_1895"/>
<dbReference type="AlphaFoldDB" id="A0A1I6I6J4"/>
<keyword evidence="8" id="KW-1185">Reference proteome</keyword>
<evidence type="ECO:0000313" key="8">
    <source>
        <dbReference type="Proteomes" id="UP000198644"/>
    </source>
</evidence>
<accession>A0A1I6I6J4</accession>
<dbReference type="Gene3D" id="3.30.300.30">
    <property type="match status" value="1"/>
</dbReference>
<dbReference type="PROSITE" id="PS00455">
    <property type="entry name" value="AMP_BINDING"/>
    <property type="match status" value="1"/>
</dbReference>
<dbReference type="InterPro" id="IPR042099">
    <property type="entry name" value="ANL_N_sf"/>
</dbReference>
<evidence type="ECO:0000313" key="7">
    <source>
        <dbReference type="EMBL" id="SFR62365.1"/>
    </source>
</evidence>
<dbReference type="EMBL" id="FOYW01000001">
    <property type="protein sequence ID" value="SFR62365.1"/>
    <property type="molecule type" value="Genomic_DNA"/>
</dbReference>
<keyword evidence="4" id="KW-0067">ATP-binding</keyword>
<dbReference type="InterPro" id="IPR000873">
    <property type="entry name" value="AMP-dep_synth/lig_dom"/>
</dbReference>
<dbReference type="InterPro" id="IPR020845">
    <property type="entry name" value="AMP-binding_CS"/>
</dbReference>
<evidence type="ECO:0000256" key="1">
    <source>
        <dbReference type="ARBA" id="ARBA00006432"/>
    </source>
</evidence>
<dbReference type="PANTHER" id="PTHR42921:SF1">
    <property type="entry name" value="ACETOACETYL-COA SYNTHETASE"/>
    <property type="match status" value="1"/>
</dbReference>
<dbReference type="CDD" id="cd05943">
    <property type="entry name" value="AACS"/>
    <property type="match status" value="1"/>
</dbReference>
<sequence length="660" mass="74475">MTDQTPELLWTPDRERIENSRMHDFMQWLMRYRGLEFDGYHQLWQWSVDSPEDFWGEFWKYFDIPHSVPYERVLDSYRMPGAKWFEGARLNMIEQALRFHEDEPGRPAVISRSEIRPLQELSWGDMKTQVSSLAHSLREIGVKSGDRVVAYLPNIEEAPVAFYACASIGAIWSSCSPDMGTRSVIDRFRQIGPKVLIAVDGYRYGGKDFNRLEVVRQLKEELPTLEHVILLPYLDPDASLEGSVPWNDMLFHDVPMHFEQVPFDHPLWVVYSSGTTGMPKPIVHSHGGALLEGLQGQGLHMDLQPHDRYLWFTTTGWIMWNAQIGGLLLGSTICIYDGNPGYPDLGTLWRFAGEAGVTFFGAGAAYFLNCKKAGIHPGDYADLGAIHSVGSTGSPLPEEGYRWIMNELGEHVLVAPISGGTDVAAFYVGCNPILPVYAGEMQCRTLGTAVYAFDEDGNALEDEVGELVVTKPMPSMPLYFWGDEGGQRYHDSYFDTYPGIWRHGDWIRITPRGGAVIYGRSDTTINRQGVRMGTGEIYRVVEEIPEVMDSLVVDLEYLGRESYMPLFVVLREGAELNDHLRGRIRSAIRDNLSARHVPNEIIEVKEIPYTLTGKKMELPIRKLLLGKPLSQVASPDAMANPDSLDIYIRFAEERGTAPES</sequence>
<dbReference type="NCBIfam" id="TIGR01217">
    <property type="entry name" value="ac_ac_CoA_syn"/>
    <property type="match status" value="1"/>
</dbReference>
<dbReference type="NCBIfam" id="NF002937">
    <property type="entry name" value="PRK03584.1"/>
    <property type="match status" value="1"/>
</dbReference>
<dbReference type="PANTHER" id="PTHR42921">
    <property type="entry name" value="ACETOACETYL-COA SYNTHETASE"/>
    <property type="match status" value="1"/>
</dbReference>
<dbReference type="Gene3D" id="3.40.50.12780">
    <property type="entry name" value="N-terminal domain of ligase-like"/>
    <property type="match status" value="1"/>
</dbReference>
<dbReference type="GO" id="GO:0030729">
    <property type="term" value="F:acetoacetate-CoA ligase activity"/>
    <property type="evidence" value="ECO:0007669"/>
    <property type="project" value="InterPro"/>
</dbReference>
<keyword evidence="2" id="KW-0436">Ligase</keyword>
<evidence type="ECO:0000259" key="5">
    <source>
        <dbReference type="Pfam" id="PF00501"/>
    </source>
</evidence>
<protein>
    <submittedName>
        <fullName evidence="7">Acetoacetyl-CoA synthetase</fullName>
    </submittedName>
</protein>
<evidence type="ECO:0000259" key="6">
    <source>
        <dbReference type="Pfam" id="PF16177"/>
    </source>
</evidence>
<dbReference type="Pfam" id="PF16177">
    <property type="entry name" value="ACAS_N"/>
    <property type="match status" value="1"/>
</dbReference>
<dbReference type="GO" id="GO:0005524">
    <property type="term" value="F:ATP binding"/>
    <property type="evidence" value="ECO:0007669"/>
    <property type="project" value="UniProtKB-KW"/>
</dbReference>
<dbReference type="Pfam" id="PF00501">
    <property type="entry name" value="AMP-binding"/>
    <property type="match status" value="1"/>
</dbReference>
<dbReference type="InterPro" id="IPR045851">
    <property type="entry name" value="AMP-bd_C_sf"/>
</dbReference>
<proteinExistence type="inferred from homology"/>
<dbReference type="SUPFAM" id="SSF56801">
    <property type="entry name" value="Acetyl-CoA synthetase-like"/>
    <property type="match status" value="1"/>
</dbReference>
<organism evidence="7 8">
    <name type="scientific">Marinobacter daqiaonensis</name>
    <dbReference type="NCBI Taxonomy" id="650891"/>
    <lineage>
        <taxon>Bacteria</taxon>
        <taxon>Pseudomonadati</taxon>
        <taxon>Pseudomonadota</taxon>
        <taxon>Gammaproteobacteria</taxon>
        <taxon>Pseudomonadales</taxon>
        <taxon>Marinobacteraceae</taxon>
        <taxon>Marinobacter</taxon>
    </lineage>
</organism>
<dbReference type="RefSeq" id="WP_092011324.1">
    <property type="nucleotide sequence ID" value="NZ_FOYW01000001.1"/>
</dbReference>
<dbReference type="GO" id="GO:0006629">
    <property type="term" value="P:lipid metabolic process"/>
    <property type="evidence" value="ECO:0007669"/>
    <property type="project" value="InterPro"/>
</dbReference>
<gene>
    <name evidence="7" type="ORF">SAMN05216203_1895</name>
</gene>
<feature type="domain" description="Acetyl-coenzyme A synthetase N-terminal" evidence="6">
    <location>
        <begin position="40"/>
        <end position="95"/>
    </location>
</feature>
<evidence type="ECO:0000256" key="4">
    <source>
        <dbReference type="ARBA" id="ARBA00022840"/>
    </source>
</evidence>
<evidence type="ECO:0000256" key="2">
    <source>
        <dbReference type="ARBA" id="ARBA00022598"/>
    </source>
</evidence>
<evidence type="ECO:0000256" key="3">
    <source>
        <dbReference type="ARBA" id="ARBA00022741"/>
    </source>
</evidence>
<dbReference type="InterPro" id="IPR005914">
    <property type="entry name" value="Acac_CoA_synth"/>
</dbReference>
<dbReference type="Proteomes" id="UP000198644">
    <property type="component" value="Unassembled WGS sequence"/>
</dbReference>
<reference evidence="7 8" key="1">
    <citation type="submission" date="2016-10" db="EMBL/GenBank/DDBJ databases">
        <authorList>
            <person name="de Groot N.N."/>
        </authorList>
    </citation>
    <scope>NUCLEOTIDE SEQUENCE [LARGE SCALE GENOMIC DNA]</scope>
    <source>
        <strain evidence="7 8">CGMCC 1.9167</strain>
    </source>
</reference>
<comment type="similarity">
    <text evidence="1">Belongs to the ATP-dependent AMP-binding enzyme family.</text>
</comment>
<feature type="domain" description="AMP-dependent synthetase/ligase" evidence="5">
    <location>
        <begin position="102"/>
        <end position="473"/>
    </location>
</feature>
<name>A0A1I6I6J4_9GAMM</name>
<keyword evidence="3" id="KW-0547">Nucleotide-binding</keyword>